<evidence type="ECO:0000256" key="1">
    <source>
        <dbReference type="ARBA" id="ARBA00004267"/>
    </source>
</evidence>
<keyword evidence="5 6" id="KW-0206">Cytoskeleton</keyword>
<evidence type="ECO:0000256" key="6">
    <source>
        <dbReference type="RuleBase" id="RU363050"/>
    </source>
</evidence>
<dbReference type="GO" id="GO:0005874">
    <property type="term" value="C:microtubule"/>
    <property type="evidence" value="ECO:0007669"/>
    <property type="project" value="UniProtKB-KW"/>
</dbReference>
<gene>
    <name evidence="8" type="ORF">O6P43_007182</name>
</gene>
<comment type="function">
    <text evidence="6">Component of the gamma-tubulin ring complex (gTuRC) which mediates microtubule nucleation.</text>
</comment>
<dbReference type="Proteomes" id="UP001163823">
    <property type="component" value="Chromosome 3"/>
</dbReference>
<dbReference type="Gene3D" id="1.20.120.1900">
    <property type="entry name" value="Gamma-tubulin complex, C-terminal domain"/>
    <property type="match status" value="1"/>
</dbReference>
<keyword evidence="4 6" id="KW-0493">Microtubule</keyword>
<comment type="subcellular location">
    <subcellularLocation>
        <location evidence="1 6">Cytoplasm</location>
        <location evidence="1 6">Cytoskeleton</location>
        <location evidence="1 6">Microtubule organizing center</location>
    </subcellularLocation>
</comment>
<evidence type="ECO:0000313" key="8">
    <source>
        <dbReference type="EMBL" id="KAJ7977581.1"/>
    </source>
</evidence>
<feature type="domain" description="Gamma tubulin complex component C-terminal" evidence="7">
    <location>
        <begin position="84"/>
        <end position="219"/>
    </location>
</feature>
<dbReference type="Pfam" id="PF04130">
    <property type="entry name" value="GCP_C_terminal"/>
    <property type="match status" value="1"/>
</dbReference>
<evidence type="ECO:0000256" key="2">
    <source>
        <dbReference type="ARBA" id="ARBA00010337"/>
    </source>
</evidence>
<dbReference type="GO" id="GO:0000922">
    <property type="term" value="C:spindle pole"/>
    <property type="evidence" value="ECO:0007669"/>
    <property type="project" value="InterPro"/>
</dbReference>
<evidence type="ECO:0000259" key="7">
    <source>
        <dbReference type="Pfam" id="PF04130"/>
    </source>
</evidence>
<dbReference type="GO" id="GO:0000278">
    <property type="term" value="P:mitotic cell cycle"/>
    <property type="evidence" value="ECO:0007669"/>
    <property type="project" value="TreeGrafter"/>
</dbReference>
<dbReference type="GO" id="GO:0000930">
    <property type="term" value="C:gamma-tubulin complex"/>
    <property type="evidence" value="ECO:0007669"/>
    <property type="project" value="TreeGrafter"/>
</dbReference>
<keyword evidence="3 6" id="KW-0963">Cytoplasm</keyword>
<dbReference type="InterPro" id="IPR042241">
    <property type="entry name" value="GCP_C_sf"/>
</dbReference>
<evidence type="ECO:0000256" key="4">
    <source>
        <dbReference type="ARBA" id="ARBA00022701"/>
    </source>
</evidence>
<dbReference type="InterPro" id="IPR040457">
    <property type="entry name" value="GCP_C"/>
</dbReference>
<dbReference type="AlphaFoldDB" id="A0AAD7QAX9"/>
<reference evidence="8" key="1">
    <citation type="journal article" date="2023" name="Science">
        <title>Elucidation of the pathway for biosynthesis of saponin adjuvants from the soapbark tree.</title>
        <authorList>
            <person name="Reed J."/>
            <person name="Orme A."/>
            <person name="El-Demerdash A."/>
            <person name="Owen C."/>
            <person name="Martin L.B.B."/>
            <person name="Misra R.C."/>
            <person name="Kikuchi S."/>
            <person name="Rejzek M."/>
            <person name="Martin A.C."/>
            <person name="Harkess A."/>
            <person name="Leebens-Mack J."/>
            <person name="Louveau T."/>
            <person name="Stephenson M.J."/>
            <person name="Osbourn A."/>
        </authorList>
    </citation>
    <scope>NUCLEOTIDE SEQUENCE</scope>
    <source>
        <strain evidence="8">S10</strain>
    </source>
</reference>
<dbReference type="PANTHER" id="PTHR19302:SF27">
    <property type="entry name" value="GAMMA-TUBULIN COMPLEX COMPONENT 4"/>
    <property type="match status" value="1"/>
</dbReference>
<comment type="similarity">
    <text evidence="2 6">Belongs to the TUBGCP family.</text>
</comment>
<organism evidence="8 9">
    <name type="scientific">Quillaja saponaria</name>
    <name type="common">Soap bark tree</name>
    <dbReference type="NCBI Taxonomy" id="32244"/>
    <lineage>
        <taxon>Eukaryota</taxon>
        <taxon>Viridiplantae</taxon>
        <taxon>Streptophyta</taxon>
        <taxon>Embryophyta</taxon>
        <taxon>Tracheophyta</taxon>
        <taxon>Spermatophyta</taxon>
        <taxon>Magnoliopsida</taxon>
        <taxon>eudicotyledons</taxon>
        <taxon>Gunneridae</taxon>
        <taxon>Pentapetalae</taxon>
        <taxon>rosids</taxon>
        <taxon>fabids</taxon>
        <taxon>Fabales</taxon>
        <taxon>Quillajaceae</taxon>
        <taxon>Quillaja</taxon>
    </lineage>
</organism>
<dbReference type="GO" id="GO:0043015">
    <property type="term" value="F:gamma-tubulin binding"/>
    <property type="evidence" value="ECO:0007669"/>
    <property type="project" value="InterPro"/>
</dbReference>
<name>A0AAD7QAX9_QUISA</name>
<dbReference type="PANTHER" id="PTHR19302">
    <property type="entry name" value="GAMMA TUBULIN COMPLEX PROTEIN"/>
    <property type="match status" value="1"/>
</dbReference>
<dbReference type="InterPro" id="IPR007259">
    <property type="entry name" value="GCP"/>
</dbReference>
<comment type="caution">
    <text evidence="8">The sequence shown here is derived from an EMBL/GenBank/DDBJ whole genome shotgun (WGS) entry which is preliminary data.</text>
</comment>
<keyword evidence="9" id="KW-1185">Reference proteome</keyword>
<dbReference type="GO" id="GO:0007020">
    <property type="term" value="P:microtubule nucleation"/>
    <property type="evidence" value="ECO:0007669"/>
    <property type="project" value="InterPro"/>
</dbReference>
<evidence type="ECO:0000256" key="5">
    <source>
        <dbReference type="ARBA" id="ARBA00023212"/>
    </source>
</evidence>
<dbReference type="EMBL" id="JARAOO010000003">
    <property type="protein sequence ID" value="KAJ7977581.1"/>
    <property type="molecule type" value="Genomic_DNA"/>
</dbReference>
<protein>
    <recommendedName>
        <fullName evidence="6">Gamma-tubulin complex component</fullName>
    </recommendedName>
</protein>
<proteinExistence type="inferred from homology"/>
<accession>A0AAD7QAX9</accession>
<dbReference type="KEGG" id="qsa:O6P43_007182"/>
<evidence type="ECO:0000313" key="9">
    <source>
        <dbReference type="Proteomes" id="UP001163823"/>
    </source>
</evidence>
<dbReference type="GO" id="GO:0031122">
    <property type="term" value="P:cytoplasmic microtubule organization"/>
    <property type="evidence" value="ECO:0007669"/>
    <property type="project" value="TreeGrafter"/>
</dbReference>
<dbReference type="GO" id="GO:0051225">
    <property type="term" value="P:spindle assembly"/>
    <property type="evidence" value="ECO:0007669"/>
    <property type="project" value="TreeGrafter"/>
</dbReference>
<dbReference type="GO" id="GO:0051011">
    <property type="term" value="F:microtubule minus-end binding"/>
    <property type="evidence" value="ECO:0007669"/>
    <property type="project" value="TreeGrafter"/>
</dbReference>
<evidence type="ECO:0000256" key="3">
    <source>
        <dbReference type="ARBA" id="ARBA00022490"/>
    </source>
</evidence>
<sequence>MPKSFGKLQGFSVPFPSHKGPLTNTALGREDLLPQSEADKIETMLLDLKESAEFHKRSFDCAVDSIRAIAASHLWQLVVVRADLNGHLKALKDYFLLAKGDFFQCFLEESRQLMHLPPRQSTAEADLMVPFQLVSLARLLEKLLVRKTNTLQKMPSFGISVKPSQLDLLKATSHVDGNPGASISNFSSEVSLDGWDGIAIEYSVDWPLQLFFTQEVFSKNNGGSRTNQCMEILYCSSPYF</sequence>
<dbReference type="GO" id="GO:0051321">
    <property type="term" value="P:meiotic cell cycle"/>
    <property type="evidence" value="ECO:0007669"/>
    <property type="project" value="TreeGrafter"/>
</dbReference>